<sequence length="357" mass="40214">MHTEYVKWREVCERLNIDQDGYNHYEQLCCLIVSKISNAVGFRSYLNCISGPLISQIILSLTGITLTTSNLCNYKQTGQHFVKDISDALGVPIAHGIPFNLTKNIEQSFAFTALPDSPSAALATILNNGDYAVKDTLYEFWQSSKSFNVGSSKNWPSLKLLKILQKRKLQIIVPASHDTPVKMRRLLKHITDLLELHDISHLNQSTLNEAVQIFCTAEQQYKINRNTHWLPSFSTLPLLQYVDELTSDFRQSPYFYVKEVNSLSKIGSADRCNDRVKTNSFAVVLTLKSRSENGDARKIESIVRRQLARCHILPVDGKLDHYNVPITKLAPVIIGAIGQNAEIASMVHQITATKLLN</sequence>
<dbReference type="RefSeq" id="WP_007620347.1">
    <property type="nucleotide sequence ID" value="NZ_BAEO01000031.1"/>
</dbReference>
<organism evidence="1 2">
    <name type="scientific">Paraglaciecola arctica BSs20135</name>
    <dbReference type="NCBI Taxonomy" id="493475"/>
    <lineage>
        <taxon>Bacteria</taxon>
        <taxon>Pseudomonadati</taxon>
        <taxon>Pseudomonadota</taxon>
        <taxon>Gammaproteobacteria</taxon>
        <taxon>Alteromonadales</taxon>
        <taxon>Alteromonadaceae</taxon>
        <taxon>Paraglaciecola</taxon>
    </lineage>
</organism>
<keyword evidence="2" id="KW-1185">Reference proteome</keyword>
<comment type="caution">
    <text evidence="1">The sequence shown here is derived from an EMBL/GenBank/DDBJ whole genome shotgun (WGS) entry which is preliminary data.</text>
</comment>
<dbReference type="OrthoDB" id="9982327at2"/>
<evidence type="ECO:0000313" key="2">
    <source>
        <dbReference type="Proteomes" id="UP000006327"/>
    </source>
</evidence>
<evidence type="ECO:0000313" key="1">
    <source>
        <dbReference type="EMBL" id="GAC19480.1"/>
    </source>
</evidence>
<gene>
    <name evidence="1" type="ORF">GARC_2514</name>
</gene>
<name>K6Z7R3_9ALTE</name>
<reference evidence="1 2" key="1">
    <citation type="journal article" date="2017" name="Antonie Van Leeuwenhoek">
        <title>Rhizobium rhizosphaerae sp. nov., a novel species isolated from rice rhizosphere.</title>
        <authorList>
            <person name="Zhao J.J."/>
            <person name="Zhang J."/>
            <person name="Zhang R.J."/>
            <person name="Zhang C.W."/>
            <person name="Yin H.Q."/>
            <person name="Zhang X.X."/>
        </authorList>
    </citation>
    <scope>NUCLEOTIDE SEQUENCE [LARGE SCALE GENOMIC DNA]</scope>
    <source>
        <strain evidence="1 2">BSs20135</strain>
    </source>
</reference>
<protein>
    <submittedName>
        <fullName evidence="1">Uncharacterized protein</fullName>
    </submittedName>
</protein>
<proteinExistence type="predicted"/>
<dbReference type="EMBL" id="BAEO01000031">
    <property type="protein sequence ID" value="GAC19480.1"/>
    <property type="molecule type" value="Genomic_DNA"/>
</dbReference>
<accession>K6Z7R3</accession>
<dbReference type="AlphaFoldDB" id="K6Z7R3"/>
<dbReference type="Proteomes" id="UP000006327">
    <property type="component" value="Unassembled WGS sequence"/>
</dbReference>